<evidence type="ECO:0000313" key="2">
    <source>
        <dbReference type="EMBL" id="GAI92047.1"/>
    </source>
</evidence>
<name>X1SGB7_9ZZZZ</name>
<gene>
    <name evidence="2" type="ORF">S12H4_40312</name>
</gene>
<feature type="transmembrane region" description="Helical" evidence="1">
    <location>
        <begin position="33"/>
        <end position="52"/>
    </location>
</feature>
<dbReference type="AlphaFoldDB" id="X1SGB7"/>
<comment type="caution">
    <text evidence="2">The sequence shown here is derived from an EMBL/GenBank/DDBJ whole genome shotgun (WGS) entry which is preliminary data.</text>
</comment>
<keyword evidence="1" id="KW-0812">Transmembrane</keyword>
<organism evidence="2">
    <name type="scientific">marine sediment metagenome</name>
    <dbReference type="NCBI Taxonomy" id="412755"/>
    <lineage>
        <taxon>unclassified sequences</taxon>
        <taxon>metagenomes</taxon>
        <taxon>ecological metagenomes</taxon>
    </lineage>
</organism>
<keyword evidence="1" id="KW-0472">Membrane</keyword>
<evidence type="ECO:0000256" key="1">
    <source>
        <dbReference type="SAM" id="Phobius"/>
    </source>
</evidence>
<proteinExistence type="predicted"/>
<accession>X1SGB7</accession>
<sequence length="114" mass="12340">MNNCITTINRLNVKSNPKQTIQPKSAIIGTHPILGFSLKGLSMSGFFLLKAIKLRFTKKKVMSTPNTVAFATIEISPRNNGIIVRIIVIKTAKAGVLYFGDILLKPSGNALSLA</sequence>
<protein>
    <submittedName>
        <fullName evidence="2">Uncharacterized protein</fullName>
    </submittedName>
</protein>
<feature type="non-terminal residue" evidence="2">
    <location>
        <position position="114"/>
    </location>
</feature>
<reference evidence="2" key="1">
    <citation type="journal article" date="2014" name="Front. Microbiol.">
        <title>High frequency of phylogenetically diverse reductive dehalogenase-homologous genes in deep subseafloor sedimentary metagenomes.</title>
        <authorList>
            <person name="Kawai M."/>
            <person name="Futagami T."/>
            <person name="Toyoda A."/>
            <person name="Takaki Y."/>
            <person name="Nishi S."/>
            <person name="Hori S."/>
            <person name="Arai W."/>
            <person name="Tsubouchi T."/>
            <person name="Morono Y."/>
            <person name="Uchiyama I."/>
            <person name="Ito T."/>
            <person name="Fujiyama A."/>
            <person name="Inagaki F."/>
            <person name="Takami H."/>
        </authorList>
    </citation>
    <scope>NUCLEOTIDE SEQUENCE</scope>
    <source>
        <strain evidence="2">Expedition CK06-06</strain>
    </source>
</reference>
<keyword evidence="1" id="KW-1133">Transmembrane helix</keyword>
<dbReference type="EMBL" id="BARW01024451">
    <property type="protein sequence ID" value="GAI92047.1"/>
    <property type="molecule type" value="Genomic_DNA"/>
</dbReference>